<protein>
    <submittedName>
        <fullName evidence="1">Uncharacterized protein</fullName>
    </submittedName>
</protein>
<reference evidence="2" key="1">
    <citation type="journal article" date="2013" name="Science">
        <title>The Amborella genome and the evolution of flowering plants.</title>
        <authorList>
            <consortium name="Amborella Genome Project"/>
        </authorList>
    </citation>
    <scope>NUCLEOTIDE SEQUENCE [LARGE SCALE GENOMIC DNA]</scope>
</reference>
<evidence type="ECO:0000313" key="2">
    <source>
        <dbReference type="Proteomes" id="UP000017836"/>
    </source>
</evidence>
<dbReference type="HOGENOM" id="CLU_2515683_0_0_1"/>
<dbReference type="STRING" id="13333.W1PAT6"/>
<dbReference type="eggNOG" id="KOG0684">
    <property type="taxonomic scope" value="Eukaryota"/>
</dbReference>
<keyword evidence="2" id="KW-1185">Reference proteome</keyword>
<dbReference type="InterPro" id="IPR036396">
    <property type="entry name" value="Cyt_P450_sf"/>
</dbReference>
<sequence>MHGCLGESFAYLQIKAIWSHLLRNFELEMAGPFPEIDWNAMAVGVKGEGYGKVQEVCPKSGGKRGHYNDEIWEAFLGVFVGFVSS</sequence>
<dbReference type="Proteomes" id="UP000017836">
    <property type="component" value="Unassembled WGS sequence"/>
</dbReference>
<gene>
    <name evidence="1" type="ORF">AMTR_s00140p00101200</name>
</gene>
<dbReference type="GO" id="GO:0005506">
    <property type="term" value="F:iron ion binding"/>
    <property type="evidence" value="ECO:0007669"/>
    <property type="project" value="InterPro"/>
</dbReference>
<dbReference type="Gramene" id="ERN04799">
    <property type="protein sequence ID" value="ERN04799"/>
    <property type="gene ID" value="AMTR_s00140p00101200"/>
</dbReference>
<dbReference type="GO" id="GO:0016705">
    <property type="term" value="F:oxidoreductase activity, acting on paired donors, with incorporation or reduction of molecular oxygen"/>
    <property type="evidence" value="ECO:0007669"/>
    <property type="project" value="InterPro"/>
</dbReference>
<proteinExistence type="predicted"/>
<name>W1PAT6_AMBTC</name>
<dbReference type="GO" id="GO:0020037">
    <property type="term" value="F:heme binding"/>
    <property type="evidence" value="ECO:0007669"/>
    <property type="project" value="InterPro"/>
</dbReference>
<dbReference type="SUPFAM" id="SSF48264">
    <property type="entry name" value="Cytochrome P450"/>
    <property type="match status" value="1"/>
</dbReference>
<dbReference type="EMBL" id="KI394169">
    <property type="protein sequence ID" value="ERN04799.1"/>
    <property type="molecule type" value="Genomic_DNA"/>
</dbReference>
<dbReference type="InterPro" id="IPR001128">
    <property type="entry name" value="Cyt_P450"/>
</dbReference>
<dbReference type="AlphaFoldDB" id="W1PAT6"/>
<organism evidence="1 2">
    <name type="scientific">Amborella trichopoda</name>
    <dbReference type="NCBI Taxonomy" id="13333"/>
    <lineage>
        <taxon>Eukaryota</taxon>
        <taxon>Viridiplantae</taxon>
        <taxon>Streptophyta</taxon>
        <taxon>Embryophyta</taxon>
        <taxon>Tracheophyta</taxon>
        <taxon>Spermatophyta</taxon>
        <taxon>Magnoliopsida</taxon>
        <taxon>Amborellales</taxon>
        <taxon>Amborellaceae</taxon>
        <taxon>Amborella</taxon>
    </lineage>
</organism>
<dbReference type="Gene3D" id="1.10.630.10">
    <property type="entry name" value="Cytochrome P450"/>
    <property type="match status" value="1"/>
</dbReference>
<dbReference type="Pfam" id="PF00067">
    <property type="entry name" value="p450"/>
    <property type="match status" value="1"/>
</dbReference>
<dbReference type="GO" id="GO:0004497">
    <property type="term" value="F:monooxygenase activity"/>
    <property type="evidence" value="ECO:0007669"/>
    <property type="project" value="InterPro"/>
</dbReference>
<accession>W1PAT6</accession>
<evidence type="ECO:0000313" key="1">
    <source>
        <dbReference type="EMBL" id="ERN04799.1"/>
    </source>
</evidence>